<keyword evidence="2" id="KW-1185">Reference proteome</keyword>
<dbReference type="Proteomes" id="UP001139450">
    <property type="component" value="Unassembled WGS sequence"/>
</dbReference>
<gene>
    <name evidence="1" type="ORF">MUY27_20205</name>
</gene>
<name>A0A9X1X6Y0_9SPHI</name>
<comment type="caution">
    <text evidence="1">The sequence shown here is derived from an EMBL/GenBank/DDBJ whole genome shotgun (WGS) entry which is preliminary data.</text>
</comment>
<organism evidence="1 2">
    <name type="scientific">Mucilaginibacter straminoryzae</name>
    <dbReference type="NCBI Taxonomy" id="2932774"/>
    <lineage>
        <taxon>Bacteria</taxon>
        <taxon>Pseudomonadati</taxon>
        <taxon>Bacteroidota</taxon>
        <taxon>Sphingobacteriia</taxon>
        <taxon>Sphingobacteriales</taxon>
        <taxon>Sphingobacteriaceae</taxon>
        <taxon>Mucilaginibacter</taxon>
    </lineage>
</organism>
<reference evidence="1" key="1">
    <citation type="submission" date="2022-04" db="EMBL/GenBank/DDBJ databases">
        <title>Mucilaginibacter sp. RS28 isolated from freshwater.</title>
        <authorList>
            <person name="Ko S.-R."/>
        </authorList>
    </citation>
    <scope>NUCLEOTIDE SEQUENCE</scope>
    <source>
        <strain evidence="1">RS28</strain>
    </source>
</reference>
<protein>
    <recommendedName>
        <fullName evidence="3">YD repeat-containing protein</fullName>
    </recommendedName>
</protein>
<accession>A0A9X1X6Y0</accession>
<evidence type="ECO:0000313" key="2">
    <source>
        <dbReference type="Proteomes" id="UP001139450"/>
    </source>
</evidence>
<dbReference type="AlphaFoldDB" id="A0A9X1X6Y0"/>
<proteinExistence type="predicted"/>
<evidence type="ECO:0008006" key="3">
    <source>
        <dbReference type="Google" id="ProtNLM"/>
    </source>
</evidence>
<evidence type="ECO:0000313" key="1">
    <source>
        <dbReference type="EMBL" id="MCJ8212051.1"/>
    </source>
</evidence>
<sequence>MMLKQKIRLIAKNDPQSTSLKAVFCALFFLVLRIGAYAQQGNLDYYKSVSVASPNAAALGKYGDIPVSNHTGIPSISIPLYTVKEGPLSLPISLSYHASGLKVEETASWVGAGWSLNAGGVITRSVRGLPDDYRTSVQTKGYFKDYGYYSYPESFQTGQNPFTSLDFYYQGFENGMLDSEPDLFFFNFNGYSGKFYFRDDRTAIILPQQDIKIEYDFRDQRSVNGHYQGLSGFILTTPDGNKYYFGQKPGNNSDDQIELTTMAPNDPQTNPYGDPGITSSWYLYKITSADNQFAINLSYSREKYGYHFVATKDITGSTTYTSGSEFSLAKNYISGARLSSISSTNCKVDFITGAARADLSSPDQNGSSLSDLPNSDAKVLGAVSIKNRFAQEIKKFNFNYDYFYDTSPLPTTNSGFNTVVTSDQKRLKLLSVQETDGTNTFPPYSFDYFSEAVPRRLSFGRDHWGFINGANNTGLISSFNVNGTTVPGANRESAWPAMRGGTLKKITYPTGGYVALDFEPNTFWLSSGVNAMVGGLRIKRITRNDGITGVDQVTDYDYGDQYGAGNSSGILYGKPTIAQILRNDLNARYLQDEGSTLYGCFATPASWVLSPTTIRPMDVTQGYHIGYSQVKVSESGNGYKLYRYFGQPFYNVVHDDVAYRTIANTAACDPDAPNWPAAPFPFDETRGELSYEAFFNNSGQELRRVVYDPASYTTDPVKTPAFITRLPPGTSTFWGITNYELTSERKTYQKVTETNFDNIHNTSSIVTTEYFYESPFHNQLTKKVFTNSKGEVLTTKYSYAKDVRVASADALPDGYIPYTSAIANAQIAYNSRYLQCNNSSDTHCKVYAYHALLYDYANARKNYLTALRNKNYSNASSQYNSFVASAKNNADASLKPVLEMHGLNILAPIEISTWRDNNLIAANFTQFDYGANSGTAVYPSVLKQIYLTTLSNAFTPVAMGSGGTTLSRDSRYEDASSLKFNQGNIAQVTKSHGRPASYVWGYNNTLPIATAANAASSDIFYENFEDGNGIGAGDDARTGHYSYNGNYTKTLTGLTNGSYMLRYWIKNGSAWQMQINAVNVSNGSYTINLNGQIDDVTFYPVGAQITTYTYDPLSGMTSSTDLRGITTFYEYDSFQRLYRVKDLYGHILKQYCYNYAGQATDCTVPNAVLTPPAATGNTGGVANCNGPDQKVIDGVCETGLKVYTGSSYNGYNYTCTYHYQWSDASISPNYTENSSSECAVDQ</sequence>
<dbReference type="RefSeq" id="WP_245133263.1">
    <property type="nucleotide sequence ID" value="NZ_JALJEJ010000017.1"/>
</dbReference>
<dbReference type="EMBL" id="JALJEJ010000017">
    <property type="protein sequence ID" value="MCJ8212051.1"/>
    <property type="molecule type" value="Genomic_DNA"/>
</dbReference>